<sequence length="107" mass="12306">MPTVYTREAARQDLIERYAYLAENASLTIAERFLVNAETSFANLSQQPMLGTPLSLNNLELIGMRKWSVKNFDNILIFYLPRHDGVSIVRVLHGAQQWWELLGVLEK</sequence>
<protein>
    <submittedName>
        <fullName evidence="3">Plasmid stabilization system protein</fullName>
    </submittedName>
</protein>
<comment type="similarity">
    <text evidence="1">Belongs to the RelE toxin family.</text>
</comment>
<dbReference type="InterPro" id="IPR007712">
    <property type="entry name" value="RelE/ParE_toxin"/>
</dbReference>
<dbReference type="InterPro" id="IPR035093">
    <property type="entry name" value="RelE/ParE_toxin_dom_sf"/>
</dbReference>
<comment type="caution">
    <text evidence="3">The sequence shown here is derived from an EMBL/GenBank/DDBJ whole genome shotgun (WGS) entry which is preliminary data.</text>
</comment>
<dbReference type="RefSeq" id="WP_105534127.1">
    <property type="nucleotide sequence ID" value="NZ_PUGF01000033.1"/>
</dbReference>
<organism evidence="3 4">
    <name type="scientific">Solimicrobium silvestre</name>
    <dbReference type="NCBI Taxonomy" id="2099400"/>
    <lineage>
        <taxon>Bacteria</taxon>
        <taxon>Pseudomonadati</taxon>
        <taxon>Pseudomonadota</taxon>
        <taxon>Betaproteobacteria</taxon>
        <taxon>Burkholderiales</taxon>
        <taxon>Oxalobacteraceae</taxon>
        <taxon>Solimicrobium</taxon>
    </lineage>
</organism>
<dbReference type="PANTHER" id="PTHR33755">
    <property type="entry name" value="TOXIN PARE1-RELATED"/>
    <property type="match status" value="1"/>
</dbReference>
<dbReference type="AlphaFoldDB" id="A0A2S9GT80"/>
<keyword evidence="2" id="KW-1277">Toxin-antitoxin system</keyword>
<evidence type="ECO:0000256" key="1">
    <source>
        <dbReference type="ARBA" id="ARBA00006226"/>
    </source>
</evidence>
<name>A0A2S9GT80_9BURK</name>
<dbReference type="InterPro" id="IPR051803">
    <property type="entry name" value="TA_system_RelE-like_toxin"/>
</dbReference>
<keyword evidence="4" id="KW-1185">Reference proteome</keyword>
<proteinExistence type="inferred from homology"/>
<dbReference type="PANTHER" id="PTHR33755:SF9">
    <property type="entry name" value="TOXIN PARE1"/>
    <property type="match status" value="1"/>
</dbReference>
<gene>
    <name evidence="3" type="ORF">S2091_4399</name>
</gene>
<dbReference type="EMBL" id="PUGF01000033">
    <property type="protein sequence ID" value="PRC90906.1"/>
    <property type="molecule type" value="Genomic_DNA"/>
</dbReference>
<dbReference type="Gene3D" id="3.30.2310.20">
    <property type="entry name" value="RelE-like"/>
    <property type="match status" value="1"/>
</dbReference>
<dbReference type="Pfam" id="PF05016">
    <property type="entry name" value="ParE_toxin"/>
    <property type="match status" value="1"/>
</dbReference>
<dbReference type="Proteomes" id="UP000237839">
    <property type="component" value="Unassembled WGS sequence"/>
</dbReference>
<evidence type="ECO:0000256" key="2">
    <source>
        <dbReference type="ARBA" id="ARBA00022649"/>
    </source>
</evidence>
<evidence type="ECO:0000313" key="3">
    <source>
        <dbReference type="EMBL" id="PRC90906.1"/>
    </source>
</evidence>
<accession>A0A2S9GT80</accession>
<dbReference type="OrthoDB" id="9798046at2"/>
<reference evidence="3 4" key="1">
    <citation type="submission" date="2018-02" db="EMBL/GenBank/DDBJ databases">
        <title>Solimicrobium silvestre gen. nov., sp. nov., isolated from alpine forest soil.</title>
        <authorList>
            <person name="Margesin R."/>
            <person name="Albuquerque L."/>
            <person name="Zhang D.-C."/>
            <person name="Froufe H.J.C."/>
            <person name="Severino R."/>
            <person name="Roxo I."/>
            <person name="Egas C."/>
            <person name="Da Costa M.S."/>
        </authorList>
    </citation>
    <scope>NUCLEOTIDE SEQUENCE [LARGE SCALE GENOMIC DNA]</scope>
    <source>
        <strain evidence="3 4">S20-91</strain>
    </source>
</reference>
<evidence type="ECO:0000313" key="4">
    <source>
        <dbReference type="Proteomes" id="UP000237839"/>
    </source>
</evidence>